<dbReference type="AlphaFoldDB" id="A0A7X9E693"/>
<comment type="caution">
    <text evidence="1">The sequence shown here is derived from an EMBL/GenBank/DDBJ whole genome shotgun (WGS) entry which is preliminary data.</text>
</comment>
<evidence type="ECO:0000313" key="1">
    <source>
        <dbReference type="EMBL" id="NMB91270.1"/>
    </source>
</evidence>
<name>A0A7X9E693_UNCKA</name>
<dbReference type="EMBL" id="JAAZNV010000005">
    <property type="protein sequence ID" value="NMB91270.1"/>
    <property type="molecule type" value="Genomic_DNA"/>
</dbReference>
<evidence type="ECO:0000313" key="2">
    <source>
        <dbReference type="Proteomes" id="UP000590542"/>
    </source>
</evidence>
<organism evidence="1 2">
    <name type="scientific">candidate division WWE3 bacterium</name>
    <dbReference type="NCBI Taxonomy" id="2053526"/>
    <lineage>
        <taxon>Bacteria</taxon>
        <taxon>Katanobacteria</taxon>
    </lineage>
</organism>
<dbReference type="Proteomes" id="UP000590542">
    <property type="component" value="Unassembled WGS sequence"/>
</dbReference>
<reference evidence="1 2" key="1">
    <citation type="journal article" date="2020" name="Biotechnol. Biofuels">
        <title>New insights from the biogas microbiome by comprehensive genome-resolved metagenomics of nearly 1600 species originating from multiple anaerobic digesters.</title>
        <authorList>
            <person name="Campanaro S."/>
            <person name="Treu L."/>
            <person name="Rodriguez-R L.M."/>
            <person name="Kovalovszki A."/>
            <person name="Ziels R.M."/>
            <person name="Maus I."/>
            <person name="Zhu X."/>
            <person name="Kougias P.G."/>
            <person name="Basile A."/>
            <person name="Luo G."/>
            <person name="Schluter A."/>
            <person name="Konstantinidis K.T."/>
            <person name="Angelidaki I."/>
        </authorList>
    </citation>
    <scope>NUCLEOTIDE SEQUENCE [LARGE SCALE GENOMIC DNA]</scope>
    <source>
        <strain evidence="1">AS27yjCOA_202</strain>
    </source>
</reference>
<gene>
    <name evidence="1" type="ORF">GYA37_00280</name>
</gene>
<sequence>MILYIWPTKARLESLPTKDMMILRVTDRISGDVQQEIRKILKEIPIQGPYIEKNSEHTDFYFYKLEIFFTVVLQNLIKFLDENLHVPKEEHDL</sequence>
<protein>
    <submittedName>
        <fullName evidence="1">Uncharacterized protein</fullName>
    </submittedName>
</protein>
<accession>A0A7X9E693</accession>
<proteinExistence type="predicted"/>